<dbReference type="SUPFAM" id="SSF51445">
    <property type="entry name" value="(Trans)glycosidases"/>
    <property type="match status" value="1"/>
</dbReference>
<keyword evidence="2" id="KW-1185">Reference proteome</keyword>
<dbReference type="PANTHER" id="PTHR43053">
    <property type="entry name" value="GLYCOSIDASE FAMILY 31"/>
    <property type="match status" value="1"/>
</dbReference>
<accession>F5YEJ2</accession>
<dbReference type="InterPro" id="IPR050985">
    <property type="entry name" value="Alpha-glycosidase_related"/>
</dbReference>
<sequence length="669" mass="76130">MENQYFECSNRIVFSVGAQCVNLGFPSLEIDDVPVSGKNILSKTGRISERGVGFFPLSLTGAAKAEMEVRLYPGFVRIRYRLGGSGARLTKPTKKDVFCYTCFEIPPQSKITEVQLNQYTNLRHTYLPQIMERPETAWLEKTSFAGPVLLAEYQDHILLCAYEHGGEYTDNFLGFTVNQETGAYAIKLECCEGTYCNGTYFSDREPYVTPWFQIGLYKGNSADMLKQYRNFILHDMPESPASRTPYIFYNTWNNQERNRAFRGRKYLQDMSTKEMLKDIDVAHSIGIDVFVLDSGWYKSTGDWEVDPNRFPDNLKEIRAHLDSYGMKLGLWFNPTAAAVNSQINREHPEYRKQINGEDHNIGPVWETEESYGMCLVSDYADWFIEKLVSMGERYGVRYFKWDGVDMGGCTADHHHHGGPESSPEERERYFRFQCGLALTRIASEVSRRLPGAIVDLDVTEGGRYVGLGFLTAGKFFHMNNGPYYHDLDIPNGQTIYRDNWNVFFFAGAARNQVCRQSLAYDTIIPSILFLTHFLPDGPSWARQHALASLCLGGNGIWGDLQSLTAEEIEEMASTINRYKKVAGDVTEAYPLVRGFNGASPEIHEKINSKTGKGLVAVFTRESVNEIYVTQPLTRNPIITGADKWERLGDGRIKLFFSLDRNEARIVFFE</sequence>
<dbReference type="STRING" id="545695.TREAZ_2577"/>
<dbReference type="GO" id="GO:0004557">
    <property type="term" value="F:alpha-galactosidase activity"/>
    <property type="evidence" value="ECO:0007669"/>
    <property type="project" value="UniProtKB-ARBA"/>
</dbReference>
<dbReference type="HOGENOM" id="CLU_391726_0_0_12"/>
<protein>
    <submittedName>
        <fullName evidence="1">Putative melibiase subfamily</fullName>
    </submittedName>
</protein>
<reference evidence="1 2" key="2">
    <citation type="journal article" date="2011" name="ISME J.">
        <title>RNA-seq reveals cooperative metabolic interactions between two termite-gut spirochete species in co-culture.</title>
        <authorList>
            <person name="Rosenthal A.Z."/>
            <person name="Matson E.G."/>
            <person name="Eldar A."/>
            <person name="Leadbetter J.R."/>
        </authorList>
    </citation>
    <scope>NUCLEOTIDE SEQUENCE [LARGE SCALE GENOMIC DNA]</scope>
    <source>
        <strain evidence="2">ATCC BAA-888 / DSM 13862 / ZAS-9</strain>
    </source>
</reference>
<dbReference type="InterPro" id="IPR013785">
    <property type="entry name" value="Aldolase_TIM"/>
</dbReference>
<dbReference type="RefSeq" id="WP_015712952.1">
    <property type="nucleotide sequence ID" value="NC_015577.1"/>
</dbReference>
<dbReference type="eggNOG" id="COG3345">
    <property type="taxonomic scope" value="Bacteria"/>
</dbReference>
<dbReference type="OrthoDB" id="9758822at2"/>
<gene>
    <name evidence="1" type="ordered locus">TREAZ_2577</name>
</gene>
<name>F5YEJ2_LEAAZ</name>
<evidence type="ECO:0000313" key="1">
    <source>
        <dbReference type="EMBL" id="AEF81225.1"/>
    </source>
</evidence>
<dbReference type="InParanoid" id="F5YEJ2"/>
<dbReference type="InterPro" id="IPR017853">
    <property type="entry name" value="GH"/>
</dbReference>
<organism evidence="1 2">
    <name type="scientific">Leadbettera azotonutricia (strain ATCC BAA-888 / DSM 13862 / ZAS-9)</name>
    <name type="common">Treponema azotonutricium</name>
    <dbReference type="NCBI Taxonomy" id="545695"/>
    <lineage>
        <taxon>Bacteria</taxon>
        <taxon>Pseudomonadati</taxon>
        <taxon>Spirochaetota</taxon>
        <taxon>Spirochaetia</taxon>
        <taxon>Spirochaetales</taxon>
        <taxon>Breznakiellaceae</taxon>
        <taxon>Leadbettera</taxon>
    </lineage>
</organism>
<dbReference type="KEGG" id="taz:TREAZ_2577"/>
<dbReference type="EMBL" id="CP001841">
    <property type="protein sequence ID" value="AEF81225.1"/>
    <property type="molecule type" value="Genomic_DNA"/>
</dbReference>
<dbReference type="Gene3D" id="3.20.20.70">
    <property type="entry name" value="Aldolase class I"/>
    <property type="match status" value="1"/>
</dbReference>
<dbReference type="Pfam" id="PF02065">
    <property type="entry name" value="Melibiase"/>
    <property type="match status" value="1"/>
</dbReference>
<evidence type="ECO:0000313" key="2">
    <source>
        <dbReference type="Proteomes" id="UP000009222"/>
    </source>
</evidence>
<reference evidence="2" key="1">
    <citation type="submission" date="2009-12" db="EMBL/GenBank/DDBJ databases">
        <title>Complete sequence of Treponema azotonutricium strain ZAS-9.</title>
        <authorList>
            <person name="Tetu S.G."/>
            <person name="Matson E."/>
            <person name="Ren Q."/>
            <person name="Seshadri R."/>
            <person name="Elbourne L."/>
            <person name="Hassan K.A."/>
            <person name="Durkin A."/>
            <person name="Radune D."/>
            <person name="Mohamoud Y."/>
            <person name="Shay R."/>
            <person name="Jin S."/>
            <person name="Zhang X."/>
            <person name="Lucey K."/>
            <person name="Ballor N.R."/>
            <person name="Ottesen E."/>
            <person name="Rosenthal R."/>
            <person name="Allen A."/>
            <person name="Leadbetter J.R."/>
            <person name="Paulsen I.T."/>
        </authorList>
    </citation>
    <scope>NUCLEOTIDE SEQUENCE [LARGE SCALE GENOMIC DNA]</scope>
    <source>
        <strain evidence="2">ATCC BAA-888 / DSM 13862 / ZAS-9</strain>
    </source>
</reference>
<dbReference type="Proteomes" id="UP000009222">
    <property type="component" value="Chromosome"/>
</dbReference>
<dbReference type="AlphaFoldDB" id="F5YEJ2"/>
<proteinExistence type="predicted"/>